<sequence>MGFISEFKEFAMKGNLVDMAIAFVMGGAFGKVVTAFVEKMFAPIVGIIMGGIDLNDQKIVIKDGVAEIKDAAGTVITPAVAEVAIQWGAFITALIDFIIVAFVMFLIIKAINHMKKPAPAPAPTGPTQEELLGEIRDLLKK</sequence>
<dbReference type="HAMAP" id="MF_00115">
    <property type="entry name" value="MscL"/>
    <property type="match status" value="1"/>
</dbReference>
<dbReference type="InterPro" id="IPR037673">
    <property type="entry name" value="MSC/AndL"/>
</dbReference>
<dbReference type="GO" id="GO:0005886">
    <property type="term" value="C:plasma membrane"/>
    <property type="evidence" value="ECO:0007669"/>
    <property type="project" value="UniProtKB-SubCell"/>
</dbReference>
<evidence type="ECO:0000256" key="9">
    <source>
        <dbReference type="HAMAP-Rule" id="MF_00115"/>
    </source>
</evidence>
<evidence type="ECO:0000256" key="6">
    <source>
        <dbReference type="ARBA" id="ARBA00023065"/>
    </source>
</evidence>
<gene>
    <name evidence="9" type="primary">mscL</name>
    <name evidence="10" type="ORF">FLJC2902T_02760</name>
</gene>
<dbReference type="GO" id="GO:0008381">
    <property type="term" value="F:mechanosensitive monoatomic ion channel activity"/>
    <property type="evidence" value="ECO:0007669"/>
    <property type="project" value="UniProtKB-UniRule"/>
</dbReference>
<dbReference type="Gene3D" id="1.10.1200.120">
    <property type="entry name" value="Large-conductance mechanosensitive channel, MscL, domain 1"/>
    <property type="match status" value="1"/>
</dbReference>
<dbReference type="AlphaFoldDB" id="V6SZG6"/>
<keyword evidence="11" id="KW-1185">Reference proteome</keyword>
<dbReference type="PATRIC" id="fig|1341181.4.peg.270"/>
<protein>
    <recommendedName>
        <fullName evidence="9">Large-conductance mechanosensitive channel</fullName>
    </recommendedName>
</protein>
<feature type="transmembrane region" description="Helical" evidence="9">
    <location>
        <begin position="16"/>
        <end position="37"/>
    </location>
</feature>
<evidence type="ECO:0000313" key="10">
    <source>
        <dbReference type="EMBL" id="ESU29800.1"/>
    </source>
</evidence>
<evidence type="ECO:0000256" key="1">
    <source>
        <dbReference type="ARBA" id="ARBA00004141"/>
    </source>
</evidence>
<keyword evidence="8 9" id="KW-0407">Ion channel</keyword>
<dbReference type="Pfam" id="PF01741">
    <property type="entry name" value="MscL"/>
    <property type="match status" value="1"/>
</dbReference>
<evidence type="ECO:0000256" key="2">
    <source>
        <dbReference type="ARBA" id="ARBA00022448"/>
    </source>
</evidence>
<dbReference type="STRING" id="1341181.FLJC2902T_02760"/>
<keyword evidence="5 9" id="KW-1133">Transmembrane helix</keyword>
<dbReference type="NCBIfam" id="TIGR00220">
    <property type="entry name" value="mscL"/>
    <property type="match status" value="1"/>
</dbReference>
<evidence type="ECO:0000256" key="3">
    <source>
        <dbReference type="ARBA" id="ARBA00022475"/>
    </source>
</evidence>
<comment type="function">
    <text evidence="9">Channel that opens in response to stretch forces in the membrane lipid bilayer. May participate in the regulation of osmotic pressure changes within the cell.</text>
</comment>
<evidence type="ECO:0000256" key="8">
    <source>
        <dbReference type="ARBA" id="ARBA00023303"/>
    </source>
</evidence>
<dbReference type="OrthoDB" id="9810350at2"/>
<evidence type="ECO:0000313" key="11">
    <source>
        <dbReference type="Proteomes" id="UP000018004"/>
    </source>
</evidence>
<dbReference type="EMBL" id="AVGG01000001">
    <property type="protein sequence ID" value="ESU29800.1"/>
    <property type="molecule type" value="Genomic_DNA"/>
</dbReference>
<dbReference type="InterPro" id="IPR001185">
    <property type="entry name" value="MS_channel"/>
</dbReference>
<keyword evidence="2 9" id="KW-0813">Transport</keyword>
<comment type="subunit">
    <text evidence="9">Homopentamer.</text>
</comment>
<comment type="similarity">
    <text evidence="9">Belongs to the MscL family.</text>
</comment>
<name>V6SZG6_9FLAO</name>
<dbReference type="InterPro" id="IPR036019">
    <property type="entry name" value="MscL_channel"/>
</dbReference>
<dbReference type="PANTHER" id="PTHR30266">
    <property type="entry name" value="MECHANOSENSITIVE CHANNEL MSCL"/>
    <property type="match status" value="1"/>
</dbReference>
<dbReference type="PRINTS" id="PR01264">
    <property type="entry name" value="MECHCHANNEL"/>
</dbReference>
<keyword evidence="3 9" id="KW-1003">Cell membrane</keyword>
<keyword evidence="7 9" id="KW-0472">Membrane</keyword>
<dbReference type="eggNOG" id="COG1970">
    <property type="taxonomic scope" value="Bacteria"/>
</dbReference>
<dbReference type="PANTHER" id="PTHR30266:SF2">
    <property type="entry name" value="LARGE-CONDUCTANCE MECHANOSENSITIVE CHANNEL"/>
    <property type="match status" value="1"/>
</dbReference>
<evidence type="ECO:0000256" key="4">
    <source>
        <dbReference type="ARBA" id="ARBA00022692"/>
    </source>
</evidence>
<dbReference type="Proteomes" id="UP000018004">
    <property type="component" value="Unassembled WGS sequence"/>
</dbReference>
<evidence type="ECO:0000256" key="5">
    <source>
        <dbReference type="ARBA" id="ARBA00022989"/>
    </source>
</evidence>
<feature type="transmembrane region" description="Helical" evidence="9">
    <location>
        <begin position="87"/>
        <end position="108"/>
    </location>
</feature>
<accession>V6SZG6</accession>
<keyword evidence="4 9" id="KW-0812">Transmembrane</keyword>
<evidence type="ECO:0000256" key="7">
    <source>
        <dbReference type="ARBA" id="ARBA00023136"/>
    </source>
</evidence>
<comment type="subcellular location">
    <subcellularLocation>
        <location evidence="9">Cell membrane</location>
        <topology evidence="9">Multi-pass membrane protein</topology>
    </subcellularLocation>
    <subcellularLocation>
        <location evidence="1">Membrane</location>
        <topology evidence="1">Multi-pass membrane protein</topology>
    </subcellularLocation>
</comment>
<keyword evidence="6 9" id="KW-0406">Ion transport</keyword>
<organism evidence="10 11">
    <name type="scientific">Flavobacterium limnosediminis JC2902</name>
    <dbReference type="NCBI Taxonomy" id="1341181"/>
    <lineage>
        <taxon>Bacteria</taxon>
        <taxon>Pseudomonadati</taxon>
        <taxon>Bacteroidota</taxon>
        <taxon>Flavobacteriia</taxon>
        <taxon>Flavobacteriales</taxon>
        <taxon>Flavobacteriaceae</taxon>
        <taxon>Flavobacterium</taxon>
    </lineage>
</organism>
<proteinExistence type="inferred from homology"/>
<dbReference type="SUPFAM" id="SSF81330">
    <property type="entry name" value="Gated mechanosensitive channel"/>
    <property type="match status" value="1"/>
</dbReference>
<dbReference type="RefSeq" id="WP_023577980.1">
    <property type="nucleotide sequence ID" value="NZ_AVGG01000001.1"/>
</dbReference>
<reference evidence="10 11" key="1">
    <citation type="submission" date="2013-08" db="EMBL/GenBank/DDBJ databases">
        <title>Flavobacterium limnosediminis JC2902 genome sequencing.</title>
        <authorList>
            <person name="Lee K."/>
            <person name="Yi H."/>
            <person name="Park S."/>
            <person name="Chun J."/>
        </authorList>
    </citation>
    <scope>NUCLEOTIDE SEQUENCE [LARGE SCALE GENOMIC DNA]</scope>
    <source>
        <strain evidence="10 11">JC2902</strain>
    </source>
</reference>
<comment type="caution">
    <text evidence="10">The sequence shown here is derived from an EMBL/GenBank/DDBJ whole genome shotgun (WGS) entry which is preliminary data.</text>
</comment>